<dbReference type="InterPro" id="IPR006357">
    <property type="entry name" value="HAD-SF_hydro_IIA"/>
</dbReference>
<gene>
    <name evidence="1" type="ORF">LANO_0H23486G</name>
</gene>
<dbReference type="AlphaFoldDB" id="A0A1G4KNS5"/>
<organism evidence="1 2">
    <name type="scientific">Lachancea nothofagi CBS 11611</name>
    <dbReference type="NCBI Taxonomy" id="1266666"/>
    <lineage>
        <taxon>Eukaryota</taxon>
        <taxon>Fungi</taxon>
        <taxon>Dikarya</taxon>
        <taxon>Ascomycota</taxon>
        <taxon>Saccharomycotina</taxon>
        <taxon>Saccharomycetes</taxon>
        <taxon>Saccharomycetales</taxon>
        <taxon>Saccharomycetaceae</taxon>
        <taxon>Lachancea</taxon>
    </lineage>
</organism>
<dbReference type="InterPro" id="IPR023214">
    <property type="entry name" value="HAD_sf"/>
</dbReference>
<dbReference type="GO" id="GO:0005739">
    <property type="term" value="C:mitochondrion"/>
    <property type="evidence" value="ECO:0007669"/>
    <property type="project" value="TreeGrafter"/>
</dbReference>
<dbReference type="SUPFAM" id="SSF56784">
    <property type="entry name" value="HAD-like"/>
    <property type="match status" value="1"/>
</dbReference>
<evidence type="ECO:0000313" key="1">
    <source>
        <dbReference type="EMBL" id="SCV06163.1"/>
    </source>
</evidence>
<dbReference type="InterPro" id="IPR036412">
    <property type="entry name" value="HAD-like_sf"/>
</dbReference>
<dbReference type="NCBIfam" id="TIGR01460">
    <property type="entry name" value="HAD-SF-IIA"/>
    <property type="match status" value="1"/>
</dbReference>
<dbReference type="Gene3D" id="3.40.50.1000">
    <property type="entry name" value="HAD superfamily/HAD-like"/>
    <property type="match status" value="2"/>
</dbReference>
<dbReference type="EMBL" id="LT598447">
    <property type="protein sequence ID" value="SCV06163.1"/>
    <property type="molecule type" value="Genomic_DNA"/>
</dbReference>
<reference evidence="2" key="1">
    <citation type="submission" date="2016-03" db="EMBL/GenBank/DDBJ databases">
        <authorList>
            <person name="Devillers Hugo."/>
        </authorList>
    </citation>
    <scope>NUCLEOTIDE SEQUENCE [LARGE SCALE GENOMIC DNA]</scope>
</reference>
<sequence length="365" mass="40814">MFAARRQTAYSFTRLLRYSRSLHSDIAFAFDIDGVLLRSKEPIPGASEALKLCQEHKIPFILLTNGGGTLENQRTAFMSDALRLSLSPSQIIQSHTPFKTLVSKFKKVLAVGSPTVRDVAETYGFEKVVHPMDIVRYEPSIAPFSGTTKDKLMEISREIPGLDKDPFEAILVFNDPRDWGADIQIILDILNSDSGMLNTMRQPNESDLEKPSVPIYFSNNDLVWANQYTLNRIGQGAFRTVIETLYSELNSGARLQNTIIGKPTKVTYDFAHHILINWREKLIKDTKEDIPLPSLGVAPETSPFRKVFMVGDNPASDIIGAHNYGWSTCLVRTGVYRDGDPLPCKPTMICDDALSAVRRAIETCD</sequence>
<dbReference type="Pfam" id="PF13344">
    <property type="entry name" value="Hydrolase_6"/>
    <property type="match status" value="1"/>
</dbReference>
<dbReference type="PANTHER" id="PTHR14269:SF57">
    <property type="entry name" value="SUPERFAMILY HYDROLASE, PUTATIVE (AFU_ORTHOLOGUE AFUA_2G02580)-RELATED"/>
    <property type="match status" value="1"/>
</dbReference>
<dbReference type="NCBIfam" id="TIGR01456">
    <property type="entry name" value="CECR5"/>
    <property type="match status" value="1"/>
</dbReference>
<evidence type="ECO:0000313" key="2">
    <source>
        <dbReference type="Proteomes" id="UP000189911"/>
    </source>
</evidence>
<dbReference type="InterPro" id="IPR006353">
    <property type="entry name" value="HAD-SF_hydro_IIA_CECR5"/>
</dbReference>
<dbReference type="InterPro" id="IPR050324">
    <property type="entry name" value="CDP-alcohol_PTase-I"/>
</dbReference>
<dbReference type="PANTHER" id="PTHR14269">
    <property type="entry name" value="CDP-DIACYLGLYCEROL--GLYCEROL-3-PHOSPHATE 3-PHOSPHATIDYLTRANSFERASE-RELATED"/>
    <property type="match status" value="1"/>
</dbReference>
<dbReference type="OrthoDB" id="10251048at2759"/>
<protein>
    <submittedName>
        <fullName evidence="1">LANO_0H23486g1_1</fullName>
    </submittedName>
</protein>
<dbReference type="Proteomes" id="UP000189911">
    <property type="component" value="Chromosome H"/>
</dbReference>
<name>A0A1G4KNS5_9SACH</name>
<dbReference type="GO" id="GO:0046474">
    <property type="term" value="P:glycerophospholipid biosynthetic process"/>
    <property type="evidence" value="ECO:0007669"/>
    <property type="project" value="TreeGrafter"/>
</dbReference>
<keyword evidence="2" id="KW-1185">Reference proteome</keyword>
<accession>A0A1G4KNS5</accession>
<proteinExistence type="predicted"/>
<dbReference type="Pfam" id="PF13242">
    <property type="entry name" value="Hydrolase_like"/>
    <property type="match status" value="1"/>
</dbReference>